<dbReference type="GO" id="GO:0004383">
    <property type="term" value="F:guanylate cyclase activity"/>
    <property type="evidence" value="ECO:0007669"/>
    <property type="project" value="UniProtKB-EC"/>
</dbReference>
<gene>
    <name evidence="17" type="ORF">LOAG_18673</name>
</gene>
<keyword evidence="11" id="KW-0456">Lyase</keyword>
<dbReference type="GO" id="GO:0040014">
    <property type="term" value="P:regulation of multicellular organism growth"/>
    <property type="evidence" value="ECO:0007669"/>
    <property type="project" value="EnsemblMetazoa"/>
</dbReference>
<proteinExistence type="predicted"/>
<dbReference type="GO" id="GO:0005525">
    <property type="term" value="F:GTP binding"/>
    <property type="evidence" value="ECO:0007669"/>
    <property type="project" value="UniProtKB-KW"/>
</dbReference>
<dbReference type="KEGG" id="loa:LOAG_18673"/>
<dbReference type="EC" id="4.6.1.2" evidence="3"/>
<evidence type="ECO:0000256" key="13">
    <source>
        <dbReference type="SAM" id="Coils"/>
    </source>
</evidence>
<comment type="catalytic activity">
    <reaction evidence="1">
        <text>GTP = 3',5'-cyclic GMP + diphosphate</text>
        <dbReference type="Rhea" id="RHEA:13665"/>
        <dbReference type="ChEBI" id="CHEBI:33019"/>
        <dbReference type="ChEBI" id="CHEBI:37565"/>
        <dbReference type="ChEBI" id="CHEBI:57746"/>
        <dbReference type="EC" id="4.6.1.2"/>
    </reaction>
</comment>
<dbReference type="GO" id="GO:0005886">
    <property type="term" value="C:plasma membrane"/>
    <property type="evidence" value="ECO:0007669"/>
    <property type="project" value="TreeGrafter"/>
</dbReference>
<dbReference type="InterPro" id="IPR001828">
    <property type="entry name" value="ANF_lig-bd_rcpt"/>
</dbReference>
<comment type="subcellular location">
    <subcellularLocation>
        <location evidence="2">Membrane</location>
        <topology evidence="2">Single-pass membrane protein</topology>
    </subcellularLocation>
</comment>
<dbReference type="Pfam" id="PF00211">
    <property type="entry name" value="Guanylate_cyc"/>
    <property type="match status" value="1"/>
</dbReference>
<dbReference type="GO" id="GO:0060271">
    <property type="term" value="P:cilium assembly"/>
    <property type="evidence" value="ECO:0007669"/>
    <property type="project" value="EnsemblMetazoa"/>
</dbReference>
<evidence type="ECO:0000256" key="7">
    <source>
        <dbReference type="ARBA" id="ARBA00022989"/>
    </source>
</evidence>
<feature type="coiled-coil region" evidence="13">
    <location>
        <begin position="864"/>
        <end position="902"/>
    </location>
</feature>
<protein>
    <recommendedName>
        <fullName evidence="3">guanylate cyclase</fullName>
        <ecNumber evidence="3">4.6.1.2</ecNumber>
    </recommendedName>
</protein>
<keyword evidence="8" id="KW-0342">GTP-binding</keyword>
<dbReference type="GO" id="GO:0005524">
    <property type="term" value="F:ATP binding"/>
    <property type="evidence" value="ECO:0007669"/>
    <property type="project" value="InterPro"/>
</dbReference>
<dbReference type="GO" id="GO:0043025">
    <property type="term" value="C:neuronal cell body"/>
    <property type="evidence" value="ECO:0007669"/>
    <property type="project" value="EnsemblMetazoa"/>
</dbReference>
<dbReference type="CTD" id="9946405"/>
<dbReference type="GO" id="GO:0004016">
    <property type="term" value="F:adenylate cyclase activity"/>
    <property type="evidence" value="ECO:0007669"/>
    <property type="project" value="TreeGrafter"/>
</dbReference>
<dbReference type="Gene3D" id="1.10.510.10">
    <property type="entry name" value="Transferase(Phosphotransferase) domain 1"/>
    <property type="match status" value="1"/>
</dbReference>
<dbReference type="InterPro" id="IPR028082">
    <property type="entry name" value="Peripla_BP_I"/>
</dbReference>
<evidence type="ECO:0000256" key="6">
    <source>
        <dbReference type="ARBA" id="ARBA00022842"/>
    </source>
</evidence>
<evidence type="ECO:0000256" key="3">
    <source>
        <dbReference type="ARBA" id="ARBA00012202"/>
    </source>
</evidence>
<dbReference type="InterPro" id="IPR011009">
    <property type="entry name" value="Kinase-like_dom_sf"/>
</dbReference>
<evidence type="ECO:0000256" key="4">
    <source>
        <dbReference type="ARBA" id="ARBA00022692"/>
    </source>
</evidence>
<dbReference type="AlphaFoldDB" id="A0A1S0UES4"/>
<evidence type="ECO:0000256" key="2">
    <source>
        <dbReference type="ARBA" id="ARBA00004167"/>
    </source>
</evidence>
<dbReference type="GO" id="GO:0010628">
    <property type="term" value="P:positive regulation of gene expression"/>
    <property type="evidence" value="ECO:0007669"/>
    <property type="project" value="EnsemblMetazoa"/>
</dbReference>
<dbReference type="GO" id="GO:0035556">
    <property type="term" value="P:intracellular signal transduction"/>
    <property type="evidence" value="ECO:0007669"/>
    <property type="project" value="InterPro"/>
</dbReference>
<dbReference type="InParanoid" id="A0A1S0UES4"/>
<dbReference type="OMA" id="FTEDHTP"/>
<dbReference type="OrthoDB" id="1890790at2759"/>
<keyword evidence="4 14" id="KW-0812">Transmembrane</keyword>
<dbReference type="RefSeq" id="XP_020304885.1">
    <property type="nucleotide sequence ID" value="XM_020451337.1"/>
</dbReference>
<dbReference type="SUPFAM" id="SSF53822">
    <property type="entry name" value="Periplasmic binding protein-like I"/>
    <property type="match status" value="1"/>
</dbReference>
<dbReference type="Pfam" id="PF07714">
    <property type="entry name" value="PK_Tyr_Ser-Thr"/>
    <property type="match status" value="1"/>
</dbReference>
<dbReference type="SMART" id="SM00044">
    <property type="entry name" value="CYCc"/>
    <property type="match status" value="1"/>
</dbReference>
<feature type="domain" description="Protein kinase" evidence="15">
    <location>
        <begin position="486"/>
        <end position="857"/>
    </location>
</feature>
<keyword evidence="10" id="KW-0325">Glycoprotein</keyword>
<dbReference type="GO" id="GO:0097730">
    <property type="term" value="C:non-motile cilium"/>
    <property type="evidence" value="ECO:0007669"/>
    <property type="project" value="EnsemblMetazoa"/>
</dbReference>
<evidence type="ECO:0000256" key="5">
    <source>
        <dbReference type="ARBA" id="ARBA00022741"/>
    </source>
</evidence>
<keyword evidence="13" id="KW-0175">Coiled coil</keyword>
<dbReference type="InterPro" id="IPR000719">
    <property type="entry name" value="Prot_kinase_dom"/>
</dbReference>
<dbReference type="GO" id="GO:0008355">
    <property type="term" value="P:olfactory learning"/>
    <property type="evidence" value="ECO:0007669"/>
    <property type="project" value="EnsemblMetazoa"/>
</dbReference>
<evidence type="ECO:0000256" key="8">
    <source>
        <dbReference type="ARBA" id="ARBA00023134"/>
    </source>
</evidence>
<dbReference type="GO" id="GO:0009266">
    <property type="term" value="P:response to temperature stimulus"/>
    <property type="evidence" value="ECO:0007669"/>
    <property type="project" value="EnsemblMetazoa"/>
</dbReference>
<dbReference type="GO" id="GO:0030425">
    <property type="term" value="C:dendrite"/>
    <property type="evidence" value="ECO:0007669"/>
    <property type="project" value="EnsemblMetazoa"/>
</dbReference>
<evidence type="ECO:0000256" key="12">
    <source>
        <dbReference type="ARBA" id="ARBA00023293"/>
    </source>
</evidence>
<organism evidence="17">
    <name type="scientific">Loa loa</name>
    <name type="common">Eye worm</name>
    <name type="synonym">Filaria loa</name>
    <dbReference type="NCBI Taxonomy" id="7209"/>
    <lineage>
        <taxon>Eukaryota</taxon>
        <taxon>Metazoa</taxon>
        <taxon>Ecdysozoa</taxon>
        <taxon>Nematoda</taxon>
        <taxon>Chromadorea</taxon>
        <taxon>Rhabditida</taxon>
        <taxon>Spirurina</taxon>
        <taxon>Spiruromorpha</taxon>
        <taxon>Filarioidea</taxon>
        <taxon>Onchocercidae</taxon>
        <taxon>Loa</taxon>
    </lineage>
</organism>
<dbReference type="PROSITE" id="PS50125">
    <property type="entry name" value="GUANYLATE_CYCLASE_2"/>
    <property type="match status" value="1"/>
</dbReference>
<evidence type="ECO:0000256" key="10">
    <source>
        <dbReference type="ARBA" id="ARBA00023180"/>
    </source>
</evidence>
<dbReference type="InterPro" id="IPR050401">
    <property type="entry name" value="Cyclic_nucleotide_synthase"/>
</dbReference>
<dbReference type="InterPro" id="IPR001054">
    <property type="entry name" value="A/G_cyclase"/>
</dbReference>
<dbReference type="PANTHER" id="PTHR11920">
    <property type="entry name" value="GUANYLYL CYCLASE"/>
    <property type="match status" value="1"/>
</dbReference>
<dbReference type="GO" id="GO:0006935">
    <property type="term" value="P:chemotaxis"/>
    <property type="evidence" value="ECO:0007669"/>
    <property type="project" value="EnsemblMetazoa"/>
</dbReference>
<feature type="transmembrane region" description="Helical" evidence="14">
    <location>
        <begin position="414"/>
        <end position="438"/>
    </location>
</feature>
<dbReference type="InterPro" id="IPR001245">
    <property type="entry name" value="Ser-Thr/Tyr_kinase_cat_dom"/>
</dbReference>
<dbReference type="GO" id="GO:0040024">
    <property type="term" value="P:dauer larval development"/>
    <property type="evidence" value="ECO:0007669"/>
    <property type="project" value="EnsemblMetazoa"/>
</dbReference>
<dbReference type="PROSITE" id="PS50011">
    <property type="entry name" value="PROTEIN_KINASE_DOM"/>
    <property type="match status" value="1"/>
</dbReference>
<dbReference type="CDD" id="cd07302">
    <property type="entry name" value="CHD"/>
    <property type="match status" value="1"/>
</dbReference>
<keyword evidence="5" id="KW-0547">Nucleotide-binding</keyword>
<keyword evidence="6" id="KW-0460">Magnesium</keyword>
<dbReference type="GeneID" id="9946405"/>
<dbReference type="GO" id="GO:0007602">
    <property type="term" value="P:phototransduction"/>
    <property type="evidence" value="ECO:0007669"/>
    <property type="project" value="EnsemblMetazoa"/>
</dbReference>
<name>A0A1S0UES4_LOALO</name>
<dbReference type="GO" id="GO:0050920">
    <property type="term" value="P:regulation of chemotaxis"/>
    <property type="evidence" value="ECO:0007669"/>
    <property type="project" value="EnsemblMetazoa"/>
</dbReference>
<evidence type="ECO:0000256" key="14">
    <source>
        <dbReference type="SAM" id="Phobius"/>
    </source>
</evidence>
<evidence type="ECO:0000259" key="16">
    <source>
        <dbReference type="PROSITE" id="PS50125"/>
    </source>
</evidence>
<dbReference type="GO" id="GO:0001653">
    <property type="term" value="F:peptide receptor activity"/>
    <property type="evidence" value="ECO:0007669"/>
    <property type="project" value="TreeGrafter"/>
</dbReference>
<dbReference type="SUPFAM" id="SSF55073">
    <property type="entry name" value="Nucleotide cyclase"/>
    <property type="match status" value="1"/>
</dbReference>
<evidence type="ECO:0000313" key="17">
    <source>
        <dbReference type="EMBL" id="EJD73941.1"/>
    </source>
</evidence>
<dbReference type="SUPFAM" id="SSF56112">
    <property type="entry name" value="Protein kinase-like (PK-like)"/>
    <property type="match status" value="1"/>
</dbReference>
<dbReference type="GO" id="GO:0004672">
    <property type="term" value="F:protein kinase activity"/>
    <property type="evidence" value="ECO:0007669"/>
    <property type="project" value="InterPro"/>
</dbReference>
<dbReference type="EMBL" id="JH712503">
    <property type="protein sequence ID" value="EJD73941.1"/>
    <property type="molecule type" value="Genomic_DNA"/>
</dbReference>
<dbReference type="GO" id="GO:0061067">
    <property type="term" value="P:negative regulation of dauer larval development"/>
    <property type="evidence" value="ECO:0007669"/>
    <property type="project" value="EnsemblMetazoa"/>
</dbReference>
<dbReference type="Gene3D" id="3.30.70.1230">
    <property type="entry name" value="Nucleotide cyclase"/>
    <property type="match status" value="1"/>
</dbReference>
<dbReference type="Gene3D" id="3.40.50.2300">
    <property type="match status" value="2"/>
</dbReference>
<dbReference type="GO" id="GO:0008340">
    <property type="term" value="P:determination of adult lifespan"/>
    <property type="evidence" value="ECO:0007669"/>
    <property type="project" value="EnsemblMetazoa"/>
</dbReference>
<feature type="domain" description="Guanylate cyclase" evidence="16">
    <location>
        <begin position="927"/>
        <end position="1057"/>
    </location>
</feature>
<accession>A0A1S0UES4</accession>
<dbReference type="GO" id="GO:0042542">
    <property type="term" value="P:response to hydrogen peroxide"/>
    <property type="evidence" value="ECO:0007669"/>
    <property type="project" value="EnsemblMetazoa"/>
</dbReference>
<dbReference type="InterPro" id="IPR029787">
    <property type="entry name" value="Nucleotide_cyclase"/>
</dbReference>
<dbReference type="Pfam" id="PF01094">
    <property type="entry name" value="ANF_receptor"/>
    <property type="match status" value="1"/>
</dbReference>
<keyword evidence="17" id="KW-0418">Kinase</keyword>
<sequence>MRMLWQPESAHFSQMNNHKDLSRMPLSVVNGYLITAGNNLTESRLHVFQQILCSLLFDCLQTLCILVSLINASPVINIGLIYANTTIPKAPDFLQAGLHDVSGAQPSQEYQFRLLPVPSMGCFKSKYKSNDAAIIAEMYYENGLQMLFGPACDSDLNIVGRLTKEWNILQFNFRNEYFDNDRSSVVQTSTISSLNAAFNLVAFFKIMSWDKVVLIWSVIAFDDENTTKLKIANIRTIFKLNGISLLSDIRVNTTDVTRPLVDVLMGIKNTSRIWIPIFGYYLHDYIEFLEAVKQLSLDPTVYVIVLLDFFVLGEFKPPWILPNNGPFGPIWLNQYAVRLTPFQAKYVEVFQEEPVSIAELFLTKECDSDLARKKGANGRCITLIGKITDYNTTITRHFPVDVPLCGFEGELCDYMGGVVKIFLIIVAFILLLCAFFAYRKSKSGETSKMPWAIPHQLLKFVNIETSSIMSMQSAQQQESKMKLKDLLCSREFAMTEFGAVIVEPYALKAGLFFDSSDVALLHQMKQLVHDNINQFIGICFDKRTEFYTIWNHCFRGTLADMVFFNASTGPTDKLSNDNKIGPAFQQNFKRAFVRDIIRMKQLVHDNINQFIGICFDKRTEFYTIWNHCFRGTLADMVFFNASTGPTDKLSNDNKIGPAFQQNFKRAFVRDIIRGLEFLHASTVGYHGSLTPSQCLIDSHWILKLSGFGLSKLLYKWSIKGSISAKNKMWLIPNSDLHYYSPEMRRFLKNMNEGTVTFNTKQARAADIYAFGIILYEIVFHRKSIILDDNHYNIKTVNKDTLSIFCESAEALIPPYPSIPGNIEVHPDLLGLMHKCWSGIIDQRPDATLARKITDATLKISGSLVDQMIKNLEQYTNNLEKLVKKRTQQLEQAQEHAERLLLELLPKSVANELKISRRVDPKNYKSATVMYSDVVGFTSLCSDSLPMEVVTLLSGVFQKFDMIISQHQCYKVETIGDAYMVTSGVPITSRHNHVRDIAFVAIMMRDFLSEYEVPHRPGQKLHCRWGFNTGPVFAGVVGLNAPRYCVFGQTVTLAAKMENSGLPDKIQITLKSYQLLTARYPEFKCSPRGGIRIDGIGRLLTYWLDDYEELLTSSRSAIGSGR</sequence>
<keyword evidence="9 14" id="KW-0472">Membrane</keyword>
<dbReference type="FunFam" id="3.30.70.1230:FF:000035">
    <property type="entry name" value="Guanylate cyclase"/>
    <property type="match status" value="1"/>
</dbReference>
<reference evidence="17" key="1">
    <citation type="submission" date="2012-04" db="EMBL/GenBank/DDBJ databases">
        <title>The Genome Sequence of Loa loa.</title>
        <authorList>
            <consortium name="The Broad Institute Genome Sequencing Platform"/>
            <consortium name="Broad Institute Genome Sequencing Center for Infectious Disease"/>
            <person name="Nutman T.B."/>
            <person name="Fink D.L."/>
            <person name="Russ C."/>
            <person name="Young S."/>
            <person name="Zeng Q."/>
            <person name="Gargeya S."/>
            <person name="Alvarado L."/>
            <person name="Berlin A."/>
            <person name="Chapman S.B."/>
            <person name="Chen Z."/>
            <person name="Freedman E."/>
            <person name="Gellesch M."/>
            <person name="Goldberg J."/>
            <person name="Griggs A."/>
            <person name="Gujja S."/>
            <person name="Heilman E.R."/>
            <person name="Heiman D."/>
            <person name="Howarth C."/>
            <person name="Mehta T."/>
            <person name="Neiman D."/>
            <person name="Pearson M."/>
            <person name="Roberts A."/>
            <person name="Saif S."/>
            <person name="Shea T."/>
            <person name="Shenoy N."/>
            <person name="Sisk P."/>
            <person name="Stolte C."/>
            <person name="Sykes S."/>
            <person name="White J."/>
            <person name="Yandava C."/>
            <person name="Haas B."/>
            <person name="Henn M.R."/>
            <person name="Nusbaum C."/>
            <person name="Birren B."/>
        </authorList>
    </citation>
    <scope>NUCLEOTIDE SEQUENCE [LARGE SCALE GENOMIC DNA]</scope>
</reference>
<dbReference type="PANTHER" id="PTHR11920:SF485">
    <property type="entry name" value="RECEPTOR-TYPE GUANYLATE CYCLASE DAF-11"/>
    <property type="match status" value="1"/>
</dbReference>
<keyword evidence="7 14" id="KW-1133">Transmembrane helix</keyword>
<keyword evidence="17" id="KW-0808">Transferase</keyword>
<dbReference type="FunCoup" id="A0A1S0UES4">
    <property type="interactions" value="5"/>
</dbReference>
<keyword evidence="12" id="KW-0141">cGMP biosynthesis</keyword>
<dbReference type="GO" id="GO:0030516">
    <property type="term" value="P:regulation of axon extension"/>
    <property type="evidence" value="ECO:0007669"/>
    <property type="project" value="EnsemblMetazoa"/>
</dbReference>
<evidence type="ECO:0000256" key="9">
    <source>
        <dbReference type="ARBA" id="ARBA00023136"/>
    </source>
</evidence>
<evidence type="ECO:0000259" key="15">
    <source>
        <dbReference type="PROSITE" id="PS50011"/>
    </source>
</evidence>
<dbReference type="GO" id="GO:0071321">
    <property type="term" value="P:cellular response to cGMP"/>
    <property type="evidence" value="ECO:0007669"/>
    <property type="project" value="EnsemblMetazoa"/>
</dbReference>
<dbReference type="GO" id="GO:0007168">
    <property type="term" value="P:receptor guanylyl cyclase signaling pathway"/>
    <property type="evidence" value="ECO:0007669"/>
    <property type="project" value="EnsemblMetazoa"/>
</dbReference>
<evidence type="ECO:0000256" key="11">
    <source>
        <dbReference type="ARBA" id="ARBA00023239"/>
    </source>
</evidence>
<evidence type="ECO:0000256" key="1">
    <source>
        <dbReference type="ARBA" id="ARBA00001436"/>
    </source>
</evidence>